<accession>A0A410NYM1</accession>
<reference evidence="3 5" key="1">
    <citation type="submission" date="2019-01" db="EMBL/GenBank/DDBJ databases">
        <title>Brevundimonas diminuta Genome sequencing and assembly.</title>
        <authorList>
            <person name="Chen H."/>
        </authorList>
    </citation>
    <scope>NUCLEOTIDE SEQUENCE [LARGE SCALE GENOMIC DNA]</scope>
    <source>
        <strain evidence="3">ATCC</strain>
        <strain evidence="5">ATCC(B) 19146</strain>
    </source>
</reference>
<keyword evidence="1" id="KW-0732">Signal</keyword>
<reference evidence="4 6" key="2">
    <citation type="submission" date="2020-12" db="EMBL/GenBank/DDBJ databases">
        <title>FDA dAtabase for Regulatory Grade micrObial Sequences (FDA-ARGOS): Supporting development and validation of Infectious Disease Dx tests.</title>
        <authorList>
            <person name="Kerrigan L."/>
            <person name="Long C."/>
            <person name="Tallon L."/>
            <person name="Sadzewicz L."/>
            <person name="Zhao X."/>
            <person name="Boylan J."/>
            <person name="Ott S."/>
            <person name="Bowen H."/>
            <person name="Vavikolanu K."/>
            <person name="Mehta A."/>
            <person name="Aluvathingal J."/>
            <person name="Nadendla S."/>
            <person name="Yan Y."/>
            <person name="Sichtig H."/>
        </authorList>
    </citation>
    <scope>NUCLEOTIDE SEQUENCE [LARGE SCALE GENOMIC DNA]</scope>
    <source>
        <strain evidence="4 6">FDAARGOS_1026</strain>
    </source>
</reference>
<dbReference type="InterPro" id="IPR036286">
    <property type="entry name" value="LexA/Signal_pep-like_sf"/>
</dbReference>
<dbReference type="Pfam" id="PF10502">
    <property type="entry name" value="Peptidase_S26"/>
    <property type="match status" value="1"/>
</dbReference>
<dbReference type="Proteomes" id="UP000287388">
    <property type="component" value="Chromosome"/>
</dbReference>
<dbReference type="Proteomes" id="UP000596117">
    <property type="component" value="Chromosome"/>
</dbReference>
<dbReference type="SUPFAM" id="SSF51306">
    <property type="entry name" value="LexA/Signal peptidase"/>
    <property type="match status" value="1"/>
</dbReference>
<feature type="chain" id="PRO_5019099362" evidence="1">
    <location>
        <begin position="30"/>
        <end position="169"/>
    </location>
</feature>
<keyword evidence="6" id="KW-1185">Reference proteome</keyword>
<evidence type="ECO:0000259" key="2">
    <source>
        <dbReference type="Pfam" id="PF10502"/>
    </source>
</evidence>
<name>A0A410NYM1_BREDI</name>
<evidence type="ECO:0000313" key="5">
    <source>
        <dbReference type="Proteomes" id="UP000287388"/>
    </source>
</evidence>
<protein>
    <submittedName>
        <fullName evidence="4">S26 family signal peptidase</fullName>
    </submittedName>
</protein>
<sequence>MIRTFTPRGWAAVLVAVTAVPGLPAAARALPTLVLINETRSLPRGLYVRRPGENVQRGATAASVQPDSARVYLASLGAPPDMLLLKRVAAVDGDVVCREGERVFTPAGEARVLGQDRRGAVLSAWAGCRRLEADEVFLLGEAAESFDSRYFGPVNRRELRGVFTAVATW</sequence>
<dbReference type="InterPro" id="IPR019533">
    <property type="entry name" value="Peptidase_S26"/>
</dbReference>
<dbReference type="RefSeq" id="WP_128720073.1">
    <property type="nucleotide sequence ID" value="NZ_BJNC01000008.1"/>
</dbReference>
<gene>
    <name evidence="3" type="ORF">EQG53_11840</name>
    <name evidence="4" type="ORF">I6H83_10605</name>
</gene>
<proteinExistence type="predicted"/>
<dbReference type="KEGG" id="bdm:EQG53_11840"/>
<evidence type="ECO:0000313" key="3">
    <source>
        <dbReference type="EMBL" id="QAT14998.1"/>
    </source>
</evidence>
<dbReference type="Gene3D" id="2.10.109.10">
    <property type="entry name" value="Umud Fragment, subunit A"/>
    <property type="match status" value="1"/>
</dbReference>
<evidence type="ECO:0000256" key="1">
    <source>
        <dbReference type="SAM" id="SignalP"/>
    </source>
</evidence>
<dbReference type="EMBL" id="CP035093">
    <property type="protein sequence ID" value="QAT14998.1"/>
    <property type="molecule type" value="Genomic_DNA"/>
</dbReference>
<dbReference type="AlphaFoldDB" id="A0A410NYM1"/>
<dbReference type="EMBL" id="CP066026">
    <property type="protein sequence ID" value="QQB87621.1"/>
    <property type="molecule type" value="Genomic_DNA"/>
</dbReference>
<evidence type="ECO:0000313" key="6">
    <source>
        <dbReference type="Proteomes" id="UP000596117"/>
    </source>
</evidence>
<feature type="signal peptide" evidence="1">
    <location>
        <begin position="1"/>
        <end position="29"/>
    </location>
</feature>
<dbReference type="GO" id="GO:0004252">
    <property type="term" value="F:serine-type endopeptidase activity"/>
    <property type="evidence" value="ECO:0007669"/>
    <property type="project" value="InterPro"/>
</dbReference>
<organism evidence="3 5">
    <name type="scientific">Brevundimonas diminuta</name>
    <name type="common">Pseudomonas diminuta</name>
    <dbReference type="NCBI Taxonomy" id="293"/>
    <lineage>
        <taxon>Bacteria</taxon>
        <taxon>Pseudomonadati</taxon>
        <taxon>Pseudomonadota</taxon>
        <taxon>Alphaproteobacteria</taxon>
        <taxon>Caulobacterales</taxon>
        <taxon>Caulobacteraceae</taxon>
        <taxon>Brevundimonas</taxon>
    </lineage>
</organism>
<feature type="domain" description="Peptidase S26" evidence="2">
    <location>
        <begin position="55"/>
        <end position="164"/>
    </location>
</feature>
<dbReference type="GO" id="GO:0006465">
    <property type="term" value="P:signal peptide processing"/>
    <property type="evidence" value="ECO:0007669"/>
    <property type="project" value="InterPro"/>
</dbReference>
<evidence type="ECO:0000313" key="4">
    <source>
        <dbReference type="EMBL" id="QQB87621.1"/>
    </source>
</evidence>